<gene>
    <name evidence="5" type="primary">tam</name>
    <name evidence="7" type="ORF">VP06_22875</name>
</gene>
<dbReference type="SUPFAM" id="SSF53335">
    <property type="entry name" value="S-adenosyl-L-methionine-dependent methyltransferases"/>
    <property type="match status" value="1"/>
</dbReference>
<dbReference type="GO" id="GO:0030798">
    <property type="term" value="F:trans-aconitate 2-methyltransferase activity"/>
    <property type="evidence" value="ECO:0007669"/>
    <property type="project" value="UniProtKB-UniRule"/>
</dbReference>
<dbReference type="InterPro" id="IPR023506">
    <property type="entry name" value="Trans-aconitate_MeTrfase"/>
</dbReference>
<organism evidence="7 8">
    <name type="scientific">Methylobacterium aquaticum</name>
    <dbReference type="NCBI Taxonomy" id="270351"/>
    <lineage>
        <taxon>Bacteria</taxon>
        <taxon>Pseudomonadati</taxon>
        <taxon>Pseudomonadota</taxon>
        <taxon>Alphaproteobacteria</taxon>
        <taxon>Hyphomicrobiales</taxon>
        <taxon>Methylobacteriaceae</taxon>
        <taxon>Methylobacterium</taxon>
    </lineage>
</organism>
<evidence type="ECO:0000256" key="1">
    <source>
        <dbReference type="ARBA" id="ARBA00022490"/>
    </source>
</evidence>
<keyword evidence="4 5" id="KW-0949">S-adenosyl-L-methionine</keyword>
<comment type="function">
    <text evidence="5">Catalyzes the S-adenosylmethionine monomethyl esterification of trans-aconitate.</text>
</comment>
<dbReference type="OrthoDB" id="9795085at2"/>
<dbReference type="RefSeq" id="WP_048466078.1">
    <property type="nucleotide sequence ID" value="NZ_LABX01000183.1"/>
</dbReference>
<dbReference type="Pfam" id="PF13649">
    <property type="entry name" value="Methyltransf_25"/>
    <property type="match status" value="1"/>
</dbReference>
<dbReference type="InterPro" id="IPR023149">
    <property type="entry name" value="Trans_acon_MeTrfase_C"/>
</dbReference>
<dbReference type="Proteomes" id="UP000035929">
    <property type="component" value="Unassembled WGS sequence"/>
</dbReference>
<evidence type="ECO:0000256" key="4">
    <source>
        <dbReference type="ARBA" id="ARBA00022691"/>
    </source>
</evidence>
<keyword evidence="2 5" id="KW-0489">Methyltransferase</keyword>
<feature type="domain" description="Methyltransferase" evidence="6">
    <location>
        <begin position="35"/>
        <end position="124"/>
    </location>
</feature>
<dbReference type="Gene3D" id="3.40.50.150">
    <property type="entry name" value="Vaccinia Virus protein VP39"/>
    <property type="match status" value="1"/>
</dbReference>
<comment type="catalytic activity">
    <reaction evidence="5">
        <text>trans-aconitate + S-adenosyl-L-methionine = (E)-3-(methoxycarbonyl)pent-2-enedioate + S-adenosyl-L-homocysteine</text>
        <dbReference type="Rhea" id="RHEA:14969"/>
        <dbReference type="ChEBI" id="CHEBI:15708"/>
        <dbReference type="ChEBI" id="CHEBI:57470"/>
        <dbReference type="ChEBI" id="CHEBI:57856"/>
        <dbReference type="ChEBI" id="CHEBI:59789"/>
        <dbReference type="EC" id="2.1.1.144"/>
    </reaction>
</comment>
<dbReference type="EC" id="2.1.1.144" evidence="5"/>
<dbReference type="HAMAP" id="MF_00560">
    <property type="entry name" value="Tran_acon_Me_trans"/>
    <property type="match status" value="1"/>
</dbReference>
<keyword evidence="3 5" id="KW-0808">Transferase</keyword>
<evidence type="ECO:0000256" key="3">
    <source>
        <dbReference type="ARBA" id="ARBA00022679"/>
    </source>
</evidence>
<accession>A0A0J6S9R6</accession>
<dbReference type="InterPro" id="IPR041698">
    <property type="entry name" value="Methyltransf_25"/>
</dbReference>
<dbReference type="InterPro" id="IPR029063">
    <property type="entry name" value="SAM-dependent_MTases_sf"/>
</dbReference>
<dbReference type="GO" id="GO:0005737">
    <property type="term" value="C:cytoplasm"/>
    <property type="evidence" value="ECO:0007669"/>
    <property type="project" value="UniProtKB-SubCell"/>
</dbReference>
<comment type="caution">
    <text evidence="7">The sequence shown here is derived from an EMBL/GenBank/DDBJ whole genome shotgun (WGS) entry which is preliminary data.</text>
</comment>
<reference evidence="7 8" key="1">
    <citation type="submission" date="2015-03" db="EMBL/GenBank/DDBJ databases">
        <title>Genome sequencing of Methylobacterium aquaticum DSM16371 type strain.</title>
        <authorList>
            <person name="Chaudhry V."/>
            <person name="Patil P.B."/>
        </authorList>
    </citation>
    <scope>NUCLEOTIDE SEQUENCE [LARGE SCALE GENOMIC DNA]</scope>
    <source>
        <strain evidence="7 8">DSM 16371</strain>
    </source>
</reference>
<evidence type="ECO:0000313" key="7">
    <source>
        <dbReference type="EMBL" id="KMO30113.1"/>
    </source>
</evidence>
<dbReference type="PATRIC" id="fig|270351.6.peg.2455"/>
<proteinExistence type="inferred from homology"/>
<evidence type="ECO:0000313" key="8">
    <source>
        <dbReference type="Proteomes" id="UP000035929"/>
    </source>
</evidence>
<dbReference type="CDD" id="cd02440">
    <property type="entry name" value="AdoMet_MTases"/>
    <property type="match status" value="1"/>
</dbReference>
<name>A0A0J6S9R6_9HYPH</name>
<dbReference type="EMBL" id="LABX01000183">
    <property type="protein sequence ID" value="KMO30113.1"/>
    <property type="molecule type" value="Genomic_DNA"/>
</dbReference>
<dbReference type="NCBIfam" id="NF002463">
    <property type="entry name" value="PRK01683.1"/>
    <property type="match status" value="1"/>
</dbReference>
<comment type="similarity">
    <text evidence="5">Belongs to the methyltransferase superfamily. Tam family.</text>
</comment>
<protein>
    <recommendedName>
        <fullName evidence="5">Trans-aconitate 2-methyltransferase</fullName>
        <ecNumber evidence="5">2.1.1.144</ecNumber>
    </recommendedName>
</protein>
<keyword evidence="1 5" id="KW-0963">Cytoplasm</keyword>
<comment type="subcellular location">
    <subcellularLocation>
        <location evidence="5">Cytoplasm</location>
    </subcellularLocation>
</comment>
<evidence type="ECO:0000256" key="2">
    <source>
        <dbReference type="ARBA" id="ARBA00022603"/>
    </source>
</evidence>
<dbReference type="PANTHER" id="PTHR43861:SF1">
    <property type="entry name" value="TRANS-ACONITATE 2-METHYLTRANSFERASE"/>
    <property type="match status" value="1"/>
</dbReference>
<dbReference type="PANTHER" id="PTHR43861">
    <property type="entry name" value="TRANS-ACONITATE 2-METHYLTRANSFERASE-RELATED"/>
    <property type="match status" value="1"/>
</dbReference>
<sequence length="257" mass="27946">MTDWDVGQYLTFADERTRPAADLLARVPLTAPARVIDLGCGPGNSTALLAARFPEAAITGLDSSPAMLEEARRTLPAITFVEADLAAWEPDAKPDLIFANAVLQWLPDHAALLPRLAGVLAPGGCLAVQMPDNLDEPSHRLMREVAQESPFREALAAAAGARTTLGGFPDYDTWLSRAGCTVDLWRTTYVHPLQGHRGIVEWVRATGLRPFLAPLGPEQQSAYLARYEAALRGAYPAQEDGRVLLPFPRLFLVARRT</sequence>
<evidence type="ECO:0000259" key="6">
    <source>
        <dbReference type="Pfam" id="PF13649"/>
    </source>
</evidence>
<dbReference type="GO" id="GO:0032259">
    <property type="term" value="P:methylation"/>
    <property type="evidence" value="ECO:0007669"/>
    <property type="project" value="UniProtKB-KW"/>
</dbReference>
<dbReference type="AlphaFoldDB" id="A0A0J6S9R6"/>
<evidence type="ECO:0000256" key="5">
    <source>
        <dbReference type="HAMAP-Rule" id="MF_00560"/>
    </source>
</evidence>
<dbReference type="Gene3D" id="1.10.150.290">
    <property type="entry name" value="S-adenosyl-L-methionine-dependent methyltransferases"/>
    <property type="match status" value="1"/>
</dbReference>